<dbReference type="OMA" id="KWITLHE"/>
<comment type="caution">
    <text evidence="1">The sequence shown here is derived from an EMBL/GenBank/DDBJ whole genome shotgun (WGS) entry which is preliminary data.</text>
</comment>
<dbReference type="EMBL" id="CAJJDP010000139">
    <property type="protein sequence ID" value="CAD8206702.1"/>
    <property type="molecule type" value="Genomic_DNA"/>
</dbReference>
<name>A0A8S1Y3B8_PAROT</name>
<evidence type="ECO:0000313" key="2">
    <source>
        <dbReference type="Proteomes" id="UP000683925"/>
    </source>
</evidence>
<dbReference type="PANTHER" id="PTHR33706">
    <property type="entry name" value="MORN VARIANT REPEAT PROTEIN"/>
    <property type="match status" value="1"/>
</dbReference>
<dbReference type="Proteomes" id="UP000683925">
    <property type="component" value="Unassembled WGS sequence"/>
</dbReference>
<protein>
    <submittedName>
        <fullName evidence="1">Uncharacterized protein</fullName>
    </submittedName>
</protein>
<sequence length="738" mass="87227">MRKKFSFLSENIDFRRVNTQGQQALNNMKQLPSLQKCFFKPKIALTLQFFVYILIQFSSSLCEQIFYQMIENNMYCFDHIENKILNVCIADHQCQRKLCQDCAHNQQVSSEQLIPITNFPDFILRKMQNLVDANLQQTFQLKKKMTEIQKLLEKLGEQFQKCLSDSQKQIQEILNQINNGDQNYLRLLNYYIKPSEISSIDLELIIRSIHQKKLEQWIIDKKSFLNPITDMQCSIEQHFRDYLTTISEQLKVLLQLNVKIKENKNKNWQEGKIETKGIENNFNLWSLEYQVQKTSLTIEYNNDSEIIYIKDGVKLKKETIKNKLKSFNVIRSLDQIKCLEWSIRDDYNLNYEKCTALYTGEFFQAGGIQTKEGIKIGQWIDLSENFNKSSVTFYKGNYNQDKKVGVWDILIKDIIIGCGVYDDYGSKNGLWVDLHQNFSNNCKILQIGQYQSGKKVAKWEIYYNNLIIGGGMYNKGSKVGKWITLHENFQNSCLVTYSGEYQGRKFGRWDIIYQNEIIGGGLYDRKGQKMGKWIDVHENFFDYCFVLYEGEYVGGKKQGVWNLFMHENQIQTKLGEGNYNKFGQKQGKWVEPFDNFFKGGKIIFIGEYDNGIKIGQWLTYFQEQENQFQQIGGGSYDQNGLKVGIWKDLYEYFNYRSQIIYEGEYQNGTKHRRWKIWYNKFKQNDYQEIGAGEYDKDGMKHGQWIDFMEELSCRDSIYAVEYHHGEIQQKNKLHDLFD</sequence>
<dbReference type="PANTHER" id="PTHR33706:SF1">
    <property type="entry name" value="TPR REPEAT PROTEIN"/>
    <property type="match status" value="1"/>
</dbReference>
<organism evidence="1 2">
    <name type="scientific">Paramecium octaurelia</name>
    <dbReference type="NCBI Taxonomy" id="43137"/>
    <lineage>
        <taxon>Eukaryota</taxon>
        <taxon>Sar</taxon>
        <taxon>Alveolata</taxon>
        <taxon>Ciliophora</taxon>
        <taxon>Intramacronucleata</taxon>
        <taxon>Oligohymenophorea</taxon>
        <taxon>Peniculida</taxon>
        <taxon>Parameciidae</taxon>
        <taxon>Paramecium</taxon>
    </lineage>
</organism>
<proteinExistence type="predicted"/>
<gene>
    <name evidence="1" type="ORF">POCTA_138.1.T1380170</name>
</gene>
<accession>A0A8S1Y3B8</accession>
<dbReference type="AlphaFoldDB" id="A0A8S1Y3B8"/>
<dbReference type="OrthoDB" id="10338745at2759"/>
<evidence type="ECO:0000313" key="1">
    <source>
        <dbReference type="EMBL" id="CAD8206702.1"/>
    </source>
</evidence>
<keyword evidence="2" id="KW-1185">Reference proteome</keyword>
<reference evidence="1" key="1">
    <citation type="submission" date="2021-01" db="EMBL/GenBank/DDBJ databases">
        <authorList>
            <consortium name="Genoscope - CEA"/>
            <person name="William W."/>
        </authorList>
    </citation>
    <scope>NUCLEOTIDE SEQUENCE</scope>
</reference>